<evidence type="ECO:0000313" key="5">
    <source>
        <dbReference type="Proteomes" id="UP000325440"/>
    </source>
</evidence>
<dbReference type="Gene3D" id="1.20.58.1590">
    <property type="entry name" value="Tethering factor for nuclear proteasome Cut8/Sts1"/>
    <property type="match status" value="1"/>
</dbReference>
<keyword evidence="5" id="KW-1185">Reference proteome</keyword>
<sequence length="310" mass="36051">MRFDQHYVPVFTKLQDMDEEETPYNPETTRLRTRNVLAEIPISHDRLSSSNLLNVIDHSDHYTNVMQSVQSNINCISLSTSPDELIIQQRGRKIRVVFSPDIDVTKQDSPTSKKTRMETMIVLPEDNCLCSALKTLTSDQLIGLIGQIVSDHPNVEKEIRINFPMADIKSLEGRICYLWHNIYKALSINRLVSKTNPIAYNRVSIHLLEFKKCVINQGRHLVESSQWSVVIDYVFMAWKYVRRTPIWDCPSHNAARKQCFKSLSEICMTALQHMKESLNQETCENYRNRLKLLANDHKEDIELCLRFLEI</sequence>
<keyword evidence="3" id="KW-0539">Nucleus</keyword>
<dbReference type="InterPro" id="IPR013868">
    <property type="entry name" value="Cut8/Sts1_fam"/>
</dbReference>
<name>A0A5E4N8D2_9HEMI</name>
<dbReference type="OrthoDB" id="10061064at2759"/>
<gene>
    <name evidence="4" type="ORF">CINCED_3A019305</name>
</gene>
<evidence type="ECO:0000256" key="3">
    <source>
        <dbReference type="ARBA" id="ARBA00023242"/>
    </source>
</evidence>
<dbReference type="AlphaFoldDB" id="A0A5E4N8D2"/>
<dbReference type="GO" id="GO:0031144">
    <property type="term" value="P:proteasome localization"/>
    <property type="evidence" value="ECO:0007669"/>
    <property type="project" value="InterPro"/>
</dbReference>
<accession>A0A5E4N8D2</accession>
<dbReference type="InterPro" id="IPR038422">
    <property type="entry name" value="Cut8/Sts1_sf"/>
</dbReference>
<dbReference type="EMBL" id="CABPRJ010001911">
    <property type="protein sequence ID" value="VVC41008.1"/>
    <property type="molecule type" value="Genomic_DNA"/>
</dbReference>
<dbReference type="Pfam" id="PF08559">
    <property type="entry name" value="Cut8"/>
    <property type="match status" value="1"/>
</dbReference>
<dbReference type="PANTHER" id="PTHR28032">
    <property type="entry name" value="FI02826P"/>
    <property type="match status" value="1"/>
</dbReference>
<reference evidence="4 5" key="1">
    <citation type="submission" date="2019-08" db="EMBL/GenBank/DDBJ databases">
        <authorList>
            <person name="Alioto T."/>
            <person name="Alioto T."/>
            <person name="Gomez Garrido J."/>
        </authorList>
    </citation>
    <scope>NUCLEOTIDE SEQUENCE [LARGE SCALE GENOMIC DNA]</scope>
</reference>
<dbReference type="PANTHER" id="PTHR28032:SF1">
    <property type="entry name" value="FI02826P"/>
    <property type="match status" value="1"/>
</dbReference>
<evidence type="ECO:0000256" key="1">
    <source>
        <dbReference type="ARBA" id="ARBA00004123"/>
    </source>
</evidence>
<dbReference type="GO" id="GO:0000502">
    <property type="term" value="C:proteasome complex"/>
    <property type="evidence" value="ECO:0007669"/>
    <property type="project" value="UniProtKB-KW"/>
</dbReference>
<evidence type="ECO:0000313" key="4">
    <source>
        <dbReference type="EMBL" id="VVC41008.1"/>
    </source>
</evidence>
<proteinExistence type="inferred from homology"/>
<evidence type="ECO:0000256" key="2">
    <source>
        <dbReference type="ARBA" id="ARBA00006199"/>
    </source>
</evidence>
<dbReference type="GO" id="GO:0070628">
    <property type="term" value="F:proteasome binding"/>
    <property type="evidence" value="ECO:0007669"/>
    <property type="project" value="TreeGrafter"/>
</dbReference>
<comment type="subcellular location">
    <subcellularLocation>
        <location evidence="1">Nucleus</location>
    </subcellularLocation>
</comment>
<dbReference type="GO" id="GO:0071630">
    <property type="term" value="P:nuclear protein quality control by the ubiquitin-proteasome system"/>
    <property type="evidence" value="ECO:0007669"/>
    <property type="project" value="InterPro"/>
</dbReference>
<comment type="similarity">
    <text evidence="2">Belongs to the cut8/STS1 family.</text>
</comment>
<dbReference type="GO" id="GO:0031965">
    <property type="term" value="C:nuclear membrane"/>
    <property type="evidence" value="ECO:0007669"/>
    <property type="project" value="TreeGrafter"/>
</dbReference>
<dbReference type="Proteomes" id="UP000325440">
    <property type="component" value="Unassembled WGS sequence"/>
</dbReference>
<protein>
    <submittedName>
        <fullName evidence="4">Tethering factor for nuclear proteasome Cut8/Sts1</fullName>
    </submittedName>
</protein>
<keyword evidence="4" id="KW-0647">Proteasome</keyword>
<organism evidence="4 5">
    <name type="scientific">Cinara cedri</name>
    <dbReference type="NCBI Taxonomy" id="506608"/>
    <lineage>
        <taxon>Eukaryota</taxon>
        <taxon>Metazoa</taxon>
        <taxon>Ecdysozoa</taxon>
        <taxon>Arthropoda</taxon>
        <taxon>Hexapoda</taxon>
        <taxon>Insecta</taxon>
        <taxon>Pterygota</taxon>
        <taxon>Neoptera</taxon>
        <taxon>Paraneoptera</taxon>
        <taxon>Hemiptera</taxon>
        <taxon>Sternorrhyncha</taxon>
        <taxon>Aphidomorpha</taxon>
        <taxon>Aphidoidea</taxon>
        <taxon>Aphididae</taxon>
        <taxon>Lachninae</taxon>
        <taxon>Cinara</taxon>
    </lineage>
</organism>